<accession>A0A9W7XJJ7</accession>
<evidence type="ECO:0000256" key="1">
    <source>
        <dbReference type="SAM" id="MobiDB-lite"/>
    </source>
</evidence>
<proteinExistence type="predicted"/>
<organism evidence="3 4">
    <name type="scientific">Coemansia asiatica</name>
    <dbReference type="NCBI Taxonomy" id="1052880"/>
    <lineage>
        <taxon>Eukaryota</taxon>
        <taxon>Fungi</taxon>
        <taxon>Fungi incertae sedis</taxon>
        <taxon>Zoopagomycota</taxon>
        <taxon>Kickxellomycotina</taxon>
        <taxon>Kickxellomycetes</taxon>
        <taxon>Kickxellales</taxon>
        <taxon>Kickxellaceae</taxon>
        <taxon>Coemansia</taxon>
    </lineage>
</organism>
<comment type="caution">
    <text evidence="3">The sequence shown here is derived from an EMBL/GenBank/DDBJ whole genome shotgun (WGS) entry which is preliminary data.</text>
</comment>
<feature type="chain" id="PRO_5040899944" evidence="2">
    <location>
        <begin position="26"/>
        <end position="190"/>
    </location>
</feature>
<reference evidence="3" key="1">
    <citation type="submission" date="2022-07" db="EMBL/GenBank/DDBJ databases">
        <title>Phylogenomic reconstructions and comparative analyses of Kickxellomycotina fungi.</title>
        <authorList>
            <person name="Reynolds N.K."/>
            <person name="Stajich J.E."/>
            <person name="Barry K."/>
            <person name="Grigoriev I.V."/>
            <person name="Crous P."/>
            <person name="Smith M.E."/>
        </authorList>
    </citation>
    <scope>NUCLEOTIDE SEQUENCE</scope>
    <source>
        <strain evidence="3">NBRC 105413</strain>
    </source>
</reference>
<evidence type="ECO:0000313" key="3">
    <source>
        <dbReference type="EMBL" id="KAJ1644114.1"/>
    </source>
</evidence>
<evidence type="ECO:0000256" key="2">
    <source>
        <dbReference type="SAM" id="SignalP"/>
    </source>
</evidence>
<feature type="signal peptide" evidence="2">
    <location>
        <begin position="1"/>
        <end position="25"/>
    </location>
</feature>
<feature type="compositionally biased region" description="Low complexity" evidence="1">
    <location>
        <begin position="47"/>
        <end position="59"/>
    </location>
</feature>
<protein>
    <submittedName>
        <fullName evidence="3">Uncharacterized protein</fullName>
    </submittedName>
</protein>
<keyword evidence="4" id="KW-1185">Reference proteome</keyword>
<name>A0A9W7XJJ7_9FUNG</name>
<feature type="region of interest" description="Disordered" evidence="1">
    <location>
        <begin position="167"/>
        <end position="190"/>
    </location>
</feature>
<sequence>MSRLLSLVLLTLTAIVGMLVCQATAADTDILPEAMSTPGTTPTEDQSTASASALATTAAKGPELNNSGTMANALPFDNLAANLPEAFNALETQFADSEFQAMLTSQLNNPNAVEMFQSLIHDSNAINSISSLLDDPKIQSSLSVQFVQEYLAPTNAMSATPMETSGVNSGVFGGPSIKKKIESESKHTTH</sequence>
<dbReference type="EMBL" id="JANBOH010000192">
    <property type="protein sequence ID" value="KAJ1644114.1"/>
    <property type="molecule type" value="Genomic_DNA"/>
</dbReference>
<evidence type="ECO:0000313" key="4">
    <source>
        <dbReference type="Proteomes" id="UP001145021"/>
    </source>
</evidence>
<keyword evidence="2" id="KW-0732">Signal</keyword>
<feature type="region of interest" description="Disordered" evidence="1">
    <location>
        <begin position="33"/>
        <end position="66"/>
    </location>
</feature>
<feature type="compositionally biased region" description="Basic and acidic residues" evidence="1">
    <location>
        <begin position="179"/>
        <end position="190"/>
    </location>
</feature>
<dbReference type="Proteomes" id="UP001145021">
    <property type="component" value="Unassembled WGS sequence"/>
</dbReference>
<gene>
    <name evidence="3" type="ORF">LPJ64_004183</name>
</gene>
<feature type="compositionally biased region" description="Polar residues" evidence="1">
    <location>
        <begin position="37"/>
        <end position="46"/>
    </location>
</feature>
<dbReference type="AlphaFoldDB" id="A0A9W7XJJ7"/>